<dbReference type="EMBL" id="CP042425">
    <property type="protein sequence ID" value="QEL19857.1"/>
    <property type="molecule type" value="Genomic_DNA"/>
</dbReference>
<dbReference type="KEGG" id="lrs:PX52LOC_06938"/>
<dbReference type="AlphaFoldDB" id="A0A5C1ANY0"/>
<gene>
    <name evidence="1" type="ORF">PX52LOC_06938</name>
</gene>
<accession>A0A5C1ANY0</accession>
<protein>
    <submittedName>
        <fullName evidence="1">Uncharacterized protein</fullName>
    </submittedName>
</protein>
<reference evidence="2" key="1">
    <citation type="submission" date="2019-08" db="EMBL/GenBank/DDBJ databases">
        <title>Limnoglobus roseus gen. nov., sp. nov., a novel freshwater planctomycete with a giant genome from the family Gemmataceae.</title>
        <authorList>
            <person name="Kulichevskaya I.S."/>
            <person name="Naumoff D.G."/>
            <person name="Miroshnikov K."/>
            <person name="Ivanova A."/>
            <person name="Philippov D.A."/>
            <person name="Hakobyan A."/>
            <person name="Rijpstra I.C."/>
            <person name="Sinninghe Damste J.S."/>
            <person name="Liesack W."/>
            <person name="Dedysh S.N."/>
        </authorList>
    </citation>
    <scope>NUCLEOTIDE SEQUENCE [LARGE SCALE GENOMIC DNA]</scope>
    <source>
        <strain evidence="2">PX52</strain>
    </source>
</reference>
<proteinExistence type="predicted"/>
<evidence type="ECO:0000313" key="2">
    <source>
        <dbReference type="Proteomes" id="UP000324974"/>
    </source>
</evidence>
<organism evidence="1 2">
    <name type="scientific">Limnoglobus roseus</name>
    <dbReference type="NCBI Taxonomy" id="2598579"/>
    <lineage>
        <taxon>Bacteria</taxon>
        <taxon>Pseudomonadati</taxon>
        <taxon>Planctomycetota</taxon>
        <taxon>Planctomycetia</taxon>
        <taxon>Gemmatales</taxon>
        <taxon>Gemmataceae</taxon>
        <taxon>Limnoglobus</taxon>
    </lineage>
</organism>
<evidence type="ECO:0000313" key="1">
    <source>
        <dbReference type="EMBL" id="QEL19857.1"/>
    </source>
</evidence>
<keyword evidence="2" id="KW-1185">Reference proteome</keyword>
<name>A0A5C1ANY0_9BACT</name>
<dbReference type="Proteomes" id="UP000324974">
    <property type="component" value="Chromosome"/>
</dbReference>
<sequence>MKYRDGGARGNRGKRAGVCGAVVQAFTTGIVVQVCLLDGHAPTEAWSGSEPGK</sequence>